<dbReference type="Gene3D" id="3.40.50.620">
    <property type="entry name" value="HUPs"/>
    <property type="match status" value="1"/>
</dbReference>
<accession>A0A1Z1MKU3</accession>
<dbReference type="GO" id="GO:0009507">
    <property type="term" value="C:chloroplast"/>
    <property type="evidence" value="ECO:0007669"/>
    <property type="project" value="UniProtKB-SubCell"/>
</dbReference>
<dbReference type="InterPro" id="IPR014729">
    <property type="entry name" value="Rossmann-like_a/b/a_fold"/>
</dbReference>
<dbReference type="PANTHER" id="PTHR43033:SF1">
    <property type="entry name" value="TRNA(ILE)-LYSIDINE SYNTHASE-RELATED"/>
    <property type="match status" value="1"/>
</dbReference>
<evidence type="ECO:0000256" key="3">
    <source>
        <dbReference type="ARBA" id="ARBA00022741"/>
    </source>
</evidence>
<name>A0A1Z1MKU3_9FLOR</name>
<dbReference type="RefSeq" id="YP_009397175.1">
    <property type="nucleotide sequence ID" value="NC_035286.1"/>
</dbReference>
<evidence type="ECO:0000259" key="7">
    <source>
        <dbReference type="Pfam" id="PF01171"/>
    </source>
</evidence>
<dbReference type="InterPro" id="IPR011063">
    <property type="entry name" value="TilS/TtcA_N"/>
</dbReference>
<dbReference type="EMBL" id="MF101442">
    <property type="protein sequence ID" value="ARW66361.1"/>
    <property type="molecule type" value="Genomic_DNA"/>
</dbReference>
<evidence type="ECO:0000256" key="2">
    <source>
        <dbReference type="ARBA" id="ARBA00022694"/>
    </source>
</evidence>
<sequence>MNRYFSKLMNQFIRKYDLKKILIAISGGQDSICLMKLIDNFTQNHNYIEVEYIYIDHQWKIDSKMQIEHLINYCKNFKKKLTIYQIKKISLSEDISRKYRYHIIIRHATYYKYKIIFTAHTKTDKLETFFYNLMRGTGIEGVTSLNLHRKYNSTLNIFRPLIKQNRININFFCRRWLLPIWSDTTNYNYSTSRNRIRNEIFPYLKKYFNINIEKNWLIFLHNCYYDNEYIKQKVIRLYLKNKHNTYIALKKSSIRKEHFTIQIKVLRLLIYHNFKIETSGNLLIKIINQINNKQSNYNVQIIYKFIKFNINQNWIYII</sequence>
<reference evidence="8" key="1">
    <citation type="journal article" date="2017" name="J. Phycol.">
        <title>Analysis of chloroplast genomes and a supermatrix inform reclassification of the Rhodomelaceae (Rhodophyta).</title>
        <authorList>
            <person name="Diaz-Tapia P."/>
            <person name="Maggs C.A."/>
            <person name="West J.A."/>
            <person name="Verbruggen H."/>
        </authorList>
    </citation>
    <scope>NUCLEOTIDE SEQUENCE</scope>
    <source>
        <strain evidence="8">PD1024</strain>
    </source>
</reference>
<comment type="subcellular location">
    <subcellularLocation>
        <location evidence="6">Plastid</location>
        <location evidence="6">Chloroplast</location>
    </subcellularLocation>
</comment>
<evidence type="ECO:0000256" key="4">
    <source>
        <dbReference type="ARBA" id="ARBA00022840"/>
    </source>
</evidence>
<feature type="domain" description="tRNA(Ile)-lysidine/2-thiocytidine synthase N-terminal" evidence="7">
    <location>
        <begin position="20"/>
        <end position="199"/>
    </location>
</feature>
<protein>
    <recommendedName>
        <fullName evidence="6">tRNA(Ile)-lysidine synthase, chloroplastic</fullName>
        <ecNumber evidence="6">6.3.4.19</ecNumber>
    </recommendedName>
    <alternativeName>
        <fullName evidence="6">tRNA(Ile)-2-lysyl-cytidine synthase</fullName>
    </alternativeName>
    <alternativeName>
        <fullName evidence="6">tRNA(Ile)-lysidine synthetase</fullName>
    </alternativeName>
</protein>
<dbReference type="SUPFAM" id="SSF52402">
    <property type="entry name" value="Adenine nucleotide alpha hydrolases-like"/>
    <property type="match status" value="1"/>
</dbReference>
<organism evidence="8">
    <name type="scientific">Thuretia quercifolia</name>
    <dbReference type="NCBI Taxonomy" id="189650"/>
    <lineage>
        <taxon>Eukaryota</taxon>
        <taxon>Rhodophyta</taxon>
        <taxon>Florideophyceae</taxon>
        <taxon>Rhodymeniophycidae</taxon>
        <taxon>Ceramiales</taxon>
        <taxon>Dasyaceae</taxon>
        <taxon>Thuretia</taxon>
    </lineage>
</organism>
<comment type="catalytic activity">
    <reaction evidence="5 6">
        <text>cytidine(34) in tRNA(Ile2) + L-lysine + ATP = lysidine(34) in tRNA(Ile2) + AMP + diphosphate + H(+)</text>
        <dbReference type="Rhea" id="RHEA:43744"/>
        <dbReference type="Rhea" id="RHEA-COMP:10625"/>
        <dbReference type="Rhea" id="RHEA-COMP:10670"/>
        <dbReference type="ChEBI" id="CHEBI:15378"/>
        <dbReference type="ChEBI" id="CHEBI:30616"/>
        <dbReference type="ChEBI" id="CHEBI:32551"/>
        <dbReference type="ChEBI" id="CHEBI:33019"/>
        <dbReference type="ChEBI" id="CHEBI:82748"/>
        <dbReference type="ChEBI" id="CHEBI:83665"/>
        <dbReference type="ChEBI" id="CHEBI:456215"/>
        <dbReference type="EC" id="6.3.4.19"/>
    </reaction>
</comment>
<proteinExistence type="inferred from homology"/>
<evidence type="ECO:0000256" key="1">
    <source>
        <dbReference type="ARBA" id="ARBA00022598"/>
    </source>
</evidence>
<comment type="similarity">
    <text evidence="6">Belongs to the tRNA(Ile)-lysidine synthase family.</text>
</comment>
<gene>
    <name evidence="6 8" type="primary">tilS</name>
</gene>
<comment type="domain">
    <text evidence="6">The N-terminal region contains the highly conserved SGGXDS motif, predicted to be a P-loop motif involved in ATP binding.</text>
</comment>
<keyword evidence="4 6" id="KW-0067">ATP-binding</keyword>
<evidence type="ECO:0000256" key="6">
    <source>
        <dbReference type="HAMAP-Rule" id="MF_01161"/>
    </source>
</evidence>
<evidence type="ECO:0000256" key="5">
    <source>
        <dbReference type="ARBA" id="ARBA00048539"/>
    </source>
</evidence>
<feature type="binding site" evidence="6">
    <location>
        <begin position="26"/>
        <end position="31"/>
    </location>
    <ligand>
        <name>ATP</name>
        <dbReference type="ChEBI" id="CHEBI:30616"/>
    </ligand>
</feature>
<dbReference type="CDD" id="cd01992">
    <property type="entry name" value="TilS_N"/>
    <property type="match status" value="1"/>
</dbReference>
<dbReference type="GeneID" id="33359493"/>
<keyword evidence="8" id="KW-0934">Plastid</keyword>
<keyword evidence="3 6" id="KW-0547">Nucleotide-binding</keyword>
<dbReference type="AlphaFoldDB" id="A0A1Z1MKU3"/>
<dbReference type="EC" id="6.3.4.19" evidence="6"/>
<dbReference type="GO" id="GO:0032267">
    <property type="term" value="F:tRNA(Ile)-lysidine synthase activity"/>
    <property type="evidence" value="ECO:0007669"/>
    <property type="project" value="UniProtKB-EC"/>
</dbReference>
<keyword evidence="1 6" id="KW-0436">Ligase</keyword>
<dbReference type="Pfam" id="PF01171">
    <property type="entry name" value="ATP_bind_3"/>
    <property type="match status" value="1"/>
</dbReference>
<dbReference type="PANTHER" id="PTHR43033">
    <property type="entry name" value="TRNA(ILE)-LYSIDINE SYNTHASE-RELATED"/>
    <property type="match status" value="1"/>
</dbReference>
<evidence type="ECO:0000313" key="8">
    <source>
        <dbReference type="EMBL" id="ARW66361.1"/>
    </source>
</evidence>
<keyword evidence="8" id="KW-0150">Chloroplast</keyword>
<geneLocation type="chloroplast" evidence="8"/>
<dbReference type="HAMAP" id="MF_01161">
    <property type="entry name" value="tRNA_Ile_lys_synt"/>
    <property type="match status" value="1"/>
</dbReference>
<dbReference type="GO" id="GO:0005524">
    <property type="term" value="F:ATP binding"/>
    <property type="evidence" value="ECO:0007669"/>
    <property type="project" value="UniProtKB-UniRule"/>
</dbReference>
<dbReference type="GO" id="GO:0006400">
    <property type="term" value="P:tRNA modification"/>
    <property type="evidence" value="ECO:0007669"/>
    <property type="project" value="UniProtKB-UniRule"/>
</dbReference>
<dbReference type="InterPro" id="IPR012094">
    <property type="entry name" value="tRNA_Ile_lys_synt"/>
</dbReference>
<comment type="function">
    <text evidence="6">Ligates lysine onto the cytidine present at position 34 of the AUA codon-specific tRNA(Ile) that contains the anticodon CAU, in an ATP-dependent manner. Cytidine is converted to lysidine, thus changing the amino acid specificity of the tRNA from methionine to isoleucine.</text>
</comment>
<keyword evidence="2 6" id="KW-0819">tRNA processing</keyword>
<dbReference type="InterPro" id="IPR012795">
    <property type="entry name" value="tRNA_Ile_lys_synt_N"/>
</dbReference>
<dbReference type="NCBIfam" id="TIGR02432">
    <property type="entry name" value="lysidine_TilS_N"/>
    <property type="match status" value="1"/>
</dbReference>